<sequence>MTYRMNNESIDAQIDQLVADVVAMTDGDDADR</sequence>
<reference evidence="1" key="1">
    <citation type="submission" date="2018-06" db="EMBL/GenBank/DDBJ databases">
        <authorList>
            <person name="Zhirakovskaya E."/>
        </authorList>
    </citation>
    <scope>NUCLEOTIDE SEQUENCE</scope>
</reference>
<protein>
    <submittedName>
        <fullName evidence="1">Uncharacterized protein</fullName>
    </submittedName>
</protein>
<evidence type="ECO:0000313" key="1">
    <source>
        <dbReference type="EMBL" id="VAW09020.1"/>
    </source>
</evidence>
<name>A0A3B0SWX1_9ZZZZ</name>
<gene>
    <name evidence="1" type="ORF">MNBD_ACTINO01-1475</name>
</gene>
<accession>A0A3B0SWX1</accession>
<feature type="non-terminal residue" evidence="1">
    <location>
        <position position="32"/>
    </location>
</feature>
<proteinExistence type="predicted"/>
<dbReference type="EMBL" id="UOEI01000667">
    <property type="protein sequence ID" value="VAW09020.1"/>
    <property type="molecule type" value="Genomic_DNA"/>
</dbReference>
<dbReference type="AlphaFoldDB" id="A0A3B0SWX1"/>
<organism evidence="1">
    <name type="scientific">hydrothermal vent metagenome</name>
    <dbReference type="NCBI Taxonomy" id="652676"/>
    <lineage>
        <taxon>unclassified sequences</taxon>
        <taxon>metagenomes</taxon>
        <taxon>ecological metagenomes</taxon>
    </lineage>
</organism>